<dbReference type="PANTHER" id="PTHR11249">
    <property type="entry name" value="GLIAL FACTOR NATURATION FACTOR"/>
    <property type="match status" value="1"/>
</dbReference>
<sequence length="139" mass="15619">MSSSSTVDIPKSLLEDLAKFRMAKRSSGSAAIVIKVDKKKLLMEMEEQFDDVSLEELEDELPENTPRYILLSYQLSHKDGRVSFPLVLLFWCPETSSVEMSTLYASALSSLSVQSDVGKVVEFREGKVERKVLEQRLGA</sequence>
<dbReference type="InterPro" id="IPR029006">
    <property type="entry name" value="ADF-H/Gelsolin-like_dom_sf"/>
</dbReference>
<evidence type="ECO:0000313" key="6">
    <source>
        <dbReference type="EMBL" id="PWN23641.1"/>
    </source>
</evidence>
<dbReference type="EMBL" id="KZ819321">
    <property type="protein sequence ID" value="PWN23641.1"/>
    <property type="molecule type" value="Genomic_DNA"/>
</dbReference>
<dbReference type="GO" id="GO:0005634">
    <property type="term" value="C:nucleus"/>
    <property type="evidence" value="ECO:0007669"/>
    <property type="project" value="UniProtKB-SubCell"/>
</dbReference>
<dbReference type="PANTHER" id="PTHR11249:SF2">
    <property type="entry name" value="GLIA MATURATION FACTOR"/>
    <property type="match status" value="1"/>
</dbReference>
<dbReference type="Pfam" id="PF00241">
    <property type="entry name" value="Cofilin_ADF"/>
    <property type="match status" value="1"/>
</dbReference>
<dbReference type="GeneID" id="37011814"/>
<reference evidence="6 7" key="1">
    <citation type="journal article" date="2018" name="Mol. Biol. Evol.">
        <title>Broad Genomic Sampling Reveals a Smut Pathogenic Ancestry of the Fungal Clade Ustilaginomycotina.</title>
        <authorList>
            <person name="Kijpornyongpan T."/>
            <person name="Mondo S.J."/>
            <person name="Barry K."/>
            <person name="Sandor L."/>
            <person name="Lee J."/>
            <person name="Lipzen A."/>
            <person name="Pangilinan J."/>
            <person name="LaButti K."/>
            <person name="Hainaut M."/>
            <person name="Henrissat B."/>
            <person name="Grigoriev I.V."/>
            <person name="Spatafora J.W."/>
            <person name="Aime M.C."/>
        </authorList>
    </citation>
    <scope>NUCLEOTIDE SEQUENCE [LARGE SCALE GENOMIC DNA]</scope>
    <source>
        <strain evidence="6 7">MCA 4718</strain>
    </source>
</reference>
<dbReference type="PROSITE" id="PS51263">
    <property type="entry name" value="ADF_H"/>
    <property type="match status" value="1"/>
</dbReference>
<protein>
    <submittedName>
        <fullName evidence="6">Glia maturation factor beta</fullName>
    </submittedName>
</protein>
<evidence type="ECO:0000256" key="2">
    <source>
        <dbReference type="ARBA" id="ARBA00022490"/>
    </source>
</evidence>
<dbReference type="PIRSF" id="PIRSF001788">
    <property type="entry name" value="GMF-beta"/>
    <property type="match status" value="1"/>
</dbReference>
<evidence type="ECO:0000256" key="3">
    <source>
        <dbReference type="ARBA" id="ARBA00023242"/>
    </source>
</evidence>
<proteinExistence type="inferred from homology"/>
<dbReference type="SMART" id="SM00102">
    <property type="entry name" value="ADF"/>
    <property type="match status" value="1"/>
</dbReference>
<name>A0A316UH32_9BASI</name>
<dbReference type="Proteomes" id="UP000245942">
    <property type="component" value="Unassembled WGS sequence"/>
</dbReference>
<comment type="subcellular location">
    <subcellularLocation>
        <location evidence="4">Cytoplasm</location>
    </subcellularLocation>
    <subcellularLocation>
        <location evidence="4">Nucleus</location>
    </subcellularLocation>
</comment>
<accession>A0A316UH32</accession>
<evidence type="ECO:0000256" key="4">
    <source>
        <dbReference type="PIRNR" id="PIRNR001788"/>
    </source>
</evidence>
<keyword evidence="2 4" id="KW-0963">Cytoplasm</keyword>
<dbReference type="GO" id="GO:0030479">
    <property type="term" value="C:actin cortical patch"/>
    <property type="evidence" value="ECO:0007669"/>
    <property type="project" value="TreeGrafter"/>
</dbReference>
<dbReference type="FunFam" id="3.40.20.10:FF:000026">
    <property type="entry name" value="Glia maturation factor"/>
    <property type="match status" value="1"/>
</dbReference>
<dbReference type="GO" id="GO:0034316">
    <property type="term" value="P:negative regulation of Arp2/3 complex-mediated actin nucleation"/>
    <property type="evidence" value="ECO:0007669"/>
    <property type="project" value="TreeGrafter"/>
</dbReference>
<evidence type="ECO:0000256" key="1">
    <source>
        <dbReference type="ARBA" id="ARBA00010055"/>
    </source>
</evidence>
<dbReference type="RefSeq" id="XP_025350801.1">
    <property type="nucleotide sequence ID" value="XM_025490080.1"/>
</dbReference>
<comment type="similarity">
    <text evidence="1 4">Belongs to the actin-binding proteins ADF family. GMF subfamily.</text>
</comment>
<keyword evidence="3 4" id="KW-0539">Nucleus</keyword>
<dbReference type="InterPro" id="IPR011171">
    <property type="entry name" value="GMF"/>
</dbReference>
<gene>
    <name evidence="6" type="ORF">BCV69DRAFT_243697</name>
</gene>
<organism evidence="6 7">
    <name type="scientific">Pseudomicrostroma glucosiphilum</name>
    <dbReference type="NCBI Taxonomy" id="1684307"/>
    <lineage>
        <taxon>Eukaryota</taxon>
        <taxon>Fungi</taxon>
        <taxon>Dikarya</taxon>
        <taxon>Basidiomycota</taxon>
        <taxon>Ustilaginomycotina</taxon>
        <taxon>Exobasidiomycetes</taxon>
        <taxon>Microstromatales</taxon>
        <taxon>Microstromatales incertae sedis</taxon>
        <taxon>Pseudomicrostroma</taxon>
    </lineage>
</organism>
<dbReference type="AlphaFoldDB" id="A0A316UH32"/>
<dbReference type="InterPro" id="IPR002108">
    <property type="entry name" value="ADF-H"/>
</dbReference>
<dbReference type="GO" id="GO:0071933">
    <property type="term" value="F:Arp2/3 complex binding"/>
    <property type="evidence" value="ECO:0007669"/>
    <property type="project" value="InterPro"/>
</dbReference>
<evidence type="ECO:0000259" key="5">
    <source>
        <dbReference type="PROSITE" id="PS51263"/>
    </source>
</evidence>
<evidence type="ECO:0000313" key="7">
    <source>
        <dbReference type="Proteomes" id="UP000245942"/>
    </source>
</evidence>
<keyword evidence="7" id="KW-1185">Reference proteome</keyword>
<dbReference type="Gene3D" id="3.40.20.10">
    <property type="entry name" value="Severin"/>
    <property type="match status" value="1"/>
</dbReference>
<dbReference type="GO" id="GO:0071846">
    <property type="term" value="P:actin filament debranching"/>
    <property type="evidence" value="ECO:0007669"/>
    <property type="project" value="InterPro"/>
</dbReference>
<dbReference type="STRING" id="1684307.A0A316UH32"/>
<dbReference type="OrthoDB" id="3919494at2759"/>
<feature type="domain" description="ADF-H" evidence="5">
    <location>
        <begin position="4"/>
        <end position="138"/>
    </location>
</feature>
<dbReference type="GO" id="GO:0003779">
    <property type="term" value="F:actin binding"/>
    <property type="evidence" value="ECO:0007669"/>
    <property type="project" value="InterPro"/>
</dbReference>
<dbReference type="SUPFAM" id="SSF55753">
    <property type="entry name" value="Actin depolymerizing proteins"/>
    <property type="match status" value="1"/>
</dbReference>